<comment type="caution">
    <text evidence="4">The sequence shown here is derived from an EMBL/GenBank/DDBJ whole genome shotgun (WGS) entry which is preliminary data.</text>
</comment>
<dbReference type="InterPro" id="IPR036413">
    <property type="entry name" value="YaeB-like_sf"/>
</dbReference>
<dbReference type="SUPFAM" id="SSF118196">
    <property type="entry name" value="YaeB-like"/>
    <property type="match status" value="1"/>
</dbReference>
<organism evidence="4 5">
    <name type="scientific">Amphibacillus indicireducens</name>
    <dbReference type="NCBI Taxonomy" id="1076330"/>
    <lineage>
        <taxon>Bacteria</taxon>
        <taxon>Bacillati</taxon>
        <taxon>Bacillota</taxon>
        <taxon>Bacilli</taxon>
        <taxon>Bacillales</taxon>
        <taxon>Bacillaceae</taxon>
        <taxon>Amphibacillus</taxon>
    </lineage>
</organism>
<evidence type="ECO:0000256" key="1">
    <source>
        <dbReference type="ARBA" id="ARBA00022691"/>
    </source>
</evidence>
<dbReference type="InterPro" id="IPR040372">
    <property type="entry name" value="YaeB-like"/>
</dbReference>
<feature type="domain" description="TsaA-like" evidence="3">
    <location>
        <begin position="1"/>
        <end position="61"/>
    </location>
</feature>
<sequence length="76" mass="8826">MPNVGVFAQRTKYRPNPIGISVVKIEAIQDHVLTVRGLDANNNTPVLDIKPYITEFDTRENVDVPYWMKKLMEDYF</sequence>
<dbReference type="InterPro" id="IPR036414">
    <property type="entry name" value="YaeB_N_sf"/>
</dbReference>
<dbReference type="Proteomes" id="UP001501734">
    <property type="component" value="Unassembled WGS sequence"/>
</dbReference>
<proteinExistence type="inferred from homology"/>
<reference evidence="5" key="1">
    <citation type="journal article" date="2019" name="Int. J. Syst. Evol. Microbiol.">
        <title>The Global Catalogue of Microorganisms (GCM) 10K type strain sequencing project: providing services to taxonomists for standard genome sequencing and annotation.</title>
        <authorList>
            <consortium name="The Broad Institute Genomics Platform"/>
            <consortium name="The Broad Institute Genome Sequencing Center for Infectious Disease"/>
            <person name="Wu L."/>
            <person name="Ma J."/>
        </authorList>
    </citation>
    <scope>NUCLEOTIDE SEQUENCE [LARGE SCALE GENOMIC DNA]</scope>
    <source>
        <strain evidence="5">JCM 17250</strain>
    </source>
</reference>
<dbReference type="Gene3D" id="2.40.30.70">
    <property type="entry name" value="YaeB-like"/>
    <property type="match status" value="1"/>
</dbReference>
<dbReference type="InterPro" id="IPR023370">
    <property type="entry name" value="TrmO-like_N"/>
</dbReference>
<accession>A0ABP7VPM1</accession>
<gene>
    <name evidence="4" type="ORF">GCM10022410_16840</name>
</gene>
<dbReference type="PANTHER" id="PTHR12818">
    <property type="entry name" value="TRNA (ADENINE(37)-N6)-METHYLTRANSFERASE"/>
    <property type="match status" value="1"/>
</dbReference>
<evidence type="ECO:0000256" key="2">
    <source>
        <dbReference type="ARBA" id="ARBA00033753"/>
    </source>
</evidence>
<keyword evidence="5" id="KW-1185">Reference proteome</keyword>
<dbReference type="EMBL" id="BAABDL010000085">
    <property type="protein sequence ID" value="GAA4071823.1"/>
    <property type="molecule type" value="Genomic_DNA"/>
</dbReference>
<protein>
    <recommendedName>
        <fullName evidence="3">TsaA-like domain-containing protein</fullName>
    </recommendedName>
</protein>
<name>A0ABP7VPM1_9BACI</name>
<evidence type="ECO:0000313" key="4">
    <source>
        <dbReference type="EMBL" id="GAA4071823.1"/>
    </source>
</evidence>
<keyword evidence="1" id="KW-0949">S-adenosyl-L-methionine</keyword>
<evidence type="ECO:0000313" key="5">
    <source>
        <dbReference type="Proteomes" id="UP001501734"/>
    </source>
</evidence>
<dbReference type="Pfam" id="PF01980">
    <property type="entry name" value="TrmO_N"/>
    <property type="match status" value="1"/>
</dbReference>
<dbReference type="PROSITE" id="PS51668">
    <property type="entry name" value="TSAA_2"/>
    <property type="match status" value="1"/>
</dbReference>
<dbReference type="PANTHER" id="PTHR12818:SF0">
    <property type="entry name" value="TRNA (ADENINE(37)-N6)-METHYLTRANSFERASE"/>
    <property type="match status" value="1"/>
</dbReference>
<comment type="similarity">
    <text evidence="2">Belongs to the tRNA methyltransferase O family.</text>
</comment>
<evidence type="ECO:0000259" key="3">
    <source>
        <dbReference type="PROSITE" id="PS51668"/>
    </source>
</evidence>